<reference evidence="4 5" key="1">
    <citation type="journal article" date="2016" name="Int. J. Syst. Evol. Microbiol.">
        <title>Arsenicitalea aurantiaca gen. nov., sp. nov., a new member of the family Hyphomicrobiaceae, isolated from high-arsenic sediment.</title>
        <authorList>
            <person name="Mu Y."/>
            <person name="Zhou L."/>
            <person name="Zeng X.C."/>
            <person name="Liu L."/>
            <person name="Pan Y."/>
            <person name="Chen X."/>
            <person name="Wang J."/>
            <person name="Li S."/>
            <person name="Li W.J."/>
            <person name="Wang Y."/>
        </authorList>
    </citation>
    <scope>NUCLEOTIDE SEQUENCE [LARGE SCALE GENOMIC DNA]</scope>
    <source>
        <strain evidence="4 5">42-50</strain>
    </source>
</reference>
<name>A0A433XAZ4_9HYPH</name>
<comment type="similarity">
    <text evidence="1 2">Belongs to the small heat shock protein (HSP20) family.</text>
</comment>
<proteinExistence type="inferred from homology"/>
<dbReference type="SUPFAM" id="SSF49764">
    <property type="entry name" value="HSP20-like chaperones"/>
    <property type="match status" value="1"/>
</dbReference>
<dbReference type="InterPro" id="IPR002068">
    <property type="entry name" value="A-crystallin/Hsp20_dom"/>
</dbReference>
<dbReference type="RefSeq" id="WP_127188495.1">
    <property type="nucleotide sequence ID" value="NZ_RZNJ01000003.1"/>
</dbReference>
<evidence type="ECO:0000256" key="1">
    <source>
        <dbReference type="PROSITE-ProRule" id="PRU00285"/>
    </source>
</evidence>
<dbReference type="InterPro" id="IPR031107">
    <property type="entry name" value="Small_HSP"/>
</dbReference>
<dbReference type="PANTHER" id="PTHR11527">
    <property type="entry name" value="HEAT-SHOCK PROTEIN 20 FAMILY MEMBER"/>
    <property type="match status" value="1"/>
</dbReference>
<protein>
    <submittedName>
        <fullName evidence="4">Hsp20/alpha crystallin family protein</fullName>
    </submittedName>
</protein>
<feature type="domain" description="SHSP" evidence="3">
    <location>
        <begin position="39"/>
        <end position="153"/>
    </location>
</feature>
<evidence type="ECO:0000313" key="5">
    <source>
        <dbReference type="Proteomes" id="UP000281547"/>
    </source>
</evidence>
<organism evidence="4 5">
    <name type="scientific">Arsenicitalea aurantiaca</name>
    <dbReference type="NCBI Taxonomy" id="1783274"/>
    <lineage>
        <taxon>Bacteria</taxon>
        <taxon>Pseudomonadati</taxon>
        <taxon>Pseudomonadota</taxon>
        <taxon>Alphaproteobacteria</taxon>
        <taxon>Hyphomicrobiales</taxon>
        <taxon>Devosiaceae</taxon>
        <taxon>Arsenicitalea</taxon>
    </lineage>
</organism>
<evidence type="ECO:0000313" key="4">
    <source>
        <dbReference type="EMBL" id="RUT31249.1"/>
    </source>
</evidence>
<gene>
    <name evidence="4" type="ORF">EMQ25_10340</name>
</gene>
<dbReference type="Pfam" id="PF00011">
    <property type="entry name" value="HSP20"/>
    <property type="match status" value="1"/>
</dbReference>
<dbReference type="EMBL" id="RZNJ01000003">
    <property type="protein sequence ID" value="RUT31249.1"/>
    <property type="molecule type" value="Genomic_DNA"/>
</dbReference>
<sequence length="154" mass="16085">MARLKLVGQSARAMAIGQRGGRRQGPPSAMRAAGAWASEASFGWTPPMDITDSNGAIRIAIDLPGLAPEAITIELAGALLVVRGERTTAPSANVGAPYQGERQFGAFSQAVYFADPPEPDAVRAELSRGVLTITVPRPPGPGERVQIAVVEKLT</sequence>
<keyword evidence="5" id="KW-1185">Reference proteome</keyword>
<dbReference type="CDD" id="cd06464">
    <property type="entry name" value="ACD_sHsps-like"/>
    <property type="match status" value="1"/>
</dbReference>
<dbReference type="InterPro" id="IPR008978">
    <property type="entry name" value="HSP20-like_chaperone"/>
</dbReference>
<accession>A0A433XAZ4</accession>
<dbReference type="Gene3D" id="2.60.40.790">
    <property type="match status" value="1"/>
</dbReference>
<dbReference type="OrthoDB" id="9808910at2"/>
<comment type="caution">
    <text evidence="4">The sequence shown here is derived from an EMBL/GenBank/DDBJ whole genome shotgun (WGS) entry which is preliminary data.</text>
</comment>
<evidence type="ECO:0000256" key="2">
    <source>
        <dbReference type="RuleBase" id="RU003616"/>
    </source>
</evidence>
<dbReference type="Proteomes" id="UP000281547">
    <property type="component" value="Unassembled WGS sequence"/>
</dbReference>
<dbReference type="PROSITE" id="PS01031">
    <property type="entry name" value="SHSP"/>
    <property type="match status" value="1"/>
</dbReference>
<evidence type="ECO:0000259" key="3">
    <source>
        <dbReference type="PROSITE" id="PS01031"/>
    </source>
</evidence>
<dbReference type="AlphaFoldDB" id="A0A433XAZ4"/>